<dbReference type="AlphaFoldDB" id="A0A1F6D6B5"/>
<comment type="similarity">
    <text evidence="1 6">Belongs to the TACO1 family.</text>
</comment>
<evidence type="ECO:0000256" key="3">
    <source>
        <dbReference type="ARBA" id="ARBA00023015"/>
    </source>
</evidence>
<accession>A0A1F6D6B5</accession>
<dbReference type="PANTHER" id="PTHR12532">
    <property type="entry name" value="TRANSLATIONAL ACTIVATOR OF CYTOCHROME C OXIDASE 1"/>
    <property type="match status" value="1"/>
</dbReference>
<evidence type="ECO:0000313" key="9">
    <source>
        <dbReference type="EMBL" id="OGG56881.1"/>
    </source>
</evidence>
<protein>
    <recommendedName>
        <fullName evidence="6">Probable transcriptional regulatory protein A3F84_10855</fullName>
    </recommendedName>
</protein>
<dbReference type="InterPro" id="IPR002876">
    <property type="entry name" value="Transcrip_reg_TACO1-like"/>
</dbReference>
<comment type="subcellular location">
    <subcellularLocation>
        <location evidence="6">Cytoplasm</location>
    </subcellularLocation>
</comment>
<dbReference type="EMBL" id="MFKF01000023">
    <property type="protein sequence ID" value="OGG56881.1"/>
    <property type="molecule type" value="Genomic_DNA"/>
</dbReference>
<keyword evidence="3 6" id="KW-0805">Transcription regulation</keyword>
<evidence type="ECO:0000256" key="6">
    <source>
        <dbReference type="HAMAP-Rule" id="MF_00693"/>
    </source>
</evidence>
<evidence type="ECO:0000256" key="1">
    <source>
        <dbReference type="ARBA" id="ARBA00008724"/>
    </source>
</evidence>
<dbReference type="NCBIfam" id="NF009044">
    <property type="entry name" value="PRK12378.1"/>
    <property type="match status" value="1"/>
</dbReference>
<dbReference type="GO" id="GO:0005829">
    <property type="term" value="C:cytosol"/>
    <property type="evidence" value="ECO:0007669"/>
    <property type="project" value="TreeGrafter"/>
</dbReference>
<reference evidence="9 10" key="1">
    <citation type="journal article" date="2016" name="Nat. Commun.">
        <title>Thousands of microbial genomes shed light on interconnected biogeochemical processes in an aquifer system.</title>
        <authorList>
            <person name="Anantharaman K."/>
            <person name="Brown C.T."/>
            <person name="Hug L.A."/>
            <person name="Sharon I."/>
            <person name="Castelle C.J."/>
            <person name="Probst A.J."/>
            <person name="Thomas B.C."/>
            <person name="Singh A."/>
            <person name="Wilkins M.J."/>
            <person name="Karaoz U."/>
            <person name="Brodie E.L."/>
            <person name="Williams K.H."/>
            <person name="Hubbard S.S."/>
            <person name="Banfield J.F."/>
        </authorList>
    </citation>
    <scope>NUCLEOTIDE SEQUENCE [LARGE SCALE GENOMIC DNA]</scope>
    <source>
        <strain evidence="10">RIFCSPLOWO2_12_FULL_64_10</strain>
    </source>
</reference>
<evidence type="ECO:0000313" key="10">
    <source>
        <dbReference type="Proteomes" id="UP000178606"/>
    </source>
</evidence>
<dbReference type="Gene3D" id="1.10.10.200">
    <property type="match status" value="1"/>
</dbReference>
<feature type="domain" description="TACO1/YebC-like N-terminal" evidence="8">
    <location>
        <begin position="5"/>
        <end position="76"/>
    </location>
</feature>
<evidence type="ECO:0000259" key="8">
    <source>
        <dbReference type="Pfam" id="PF20772"/>
    </source>
</evidence>
<organism evidence="9 10">
    <name type="scientific">Handelsmanbacteria sp. (strain RIFCSPLOWO2_12_FULL_64_10)</name>
    <dbReference type="NCBI Taxonomy" id="1817868"/>
    <lineage>
        <taxon>Bacteria</taxon>
        <taxon>Candidatus Handelsmaniibacteriota</taxon>
    </lineage>
</organism>
<dbReference type="HAMAP" id="MF_00693">
    <property type="entry name" value="Transcrip_reg_TACO1"/>
    <property type="match status" value="1"/>
</dbReference>
<dbReference type="NCBIfam" id="TIGR01033">
    <property type="entry name" value="YebC/PmpR family DNA-binding transcriptional regulator"/>
    <property type="match status" value="1"/>
</dbReference>
<dbReference type="NCBIfam" id="NF001030">
    <property type="entry name" value="PRK00110.1"/>
    <property type="match status" value="1"/>
</dbReference>
<dbReference type="InterPro" id="IPR017856">
    <property type="entry name" value="Integrase-like_N"/>
</dbReference>
<dbReference type="InterPro" id="IPR049083">
    <property type="entry name" value="TACO1_YebC_N"/>
</dbReference>
<name>A0A1F6D6B5_HANXR</name>
<dbReference type="GO" id="GO:0003677">
    <property type="term" value="F:DNA binding"/>
    <property type="evidence" value="ECO:0007669"/>
    <property type="project" value="UniProtKB-UniRule"/>
</dbReference>
<sequence>MSGHSKWATIKRKKGKNDAARGKLFTKLIREITVAAREGGRDESGNPRLRSAILAAKAENMPAANMERAIKKGTGELPGESYESVIYEGYGAGGVAVMIEALTDNKNRTVAEMRHLFSKYGGNLAENGAVSWMFNQKGYITVDKSVSEDDLMLVALEAGAEDISDEEDVWEVTTALQDFERVKKSLEEAGIRYNQAELVRKPQTTVKVEGKTAEQVLNLMSTLEDHDDVQKVFSNFDIEAKELAALTA</sequence>
<dbReference type="PANTHER" id="PTHR12532:SF6">
    <property type="entry name" value="TRANSCRIPTIONAL REGULATORY PROTEIN YEBC-RELATED"/>
    <property type="match status" value="1"/>
</dbReference>
<dbReference type="InterPro" id="IPR029072">
    <property type="entry name" value="YebC-like"/>
</dbReference>
<gene>
    <name evidence="9" type="ORF">A3F84_10855</name>
</gene>
<dbReference type="SUPFAM" id="SSF75625">
    <property type="entry name" value="YebC-like"/>
    <property type="match status" value="1"/>
</dbReference>
<comment type="caution">
    <text evidence="9">The sequence shown here is derived from an EMBL/GenBank/DDBJ whole genome shotgun (WGS) entry which is preliminary data.</text>
</comment>
<evidence type="ECO:0000256" key="2">
    <source>
        <dbReference type="ARBA" id="ARBA00022490"/>
    </source>
</evidence>
<evidence type="ECO:0000259" key="7">
    <source>
        <dbReference type="Pfam" id="PF01709"/>
    </source>
</evidence>
<keyword evidence="5 6" id="KW-0804">Transcription</keyword>
<dbReference type="Proteomes" id="UP000178606">
    <property type="component" value="Unassembled WGS sequence"/>
</dbReference>
<dbReference type="Gene3D" id="3.30.70.980">
    <property type="match status" value="2"/>
</dbReference>
<dbReference type="Pfam" id="PF01709">
    <property type="entry name" value="Transcrip_reg"/>
    <property type="match status" value="1"/>
</dbReference>
<dbReference type="FunFam" id="1.10.10.200:FF:000002">
    <property type="entry name" value="Probable transcriptional regulatory protein CLM62_37755"/>
    <property type="match status" value="1"/>
</dbReference>
<dbReference type="Pfam" id="PF20772">
    <property type="entry name" value="TACO1_YebC_N"/>
    <property type="match status" value="1"/>
</dbReference>
<evidence type="ECO:0000256" key="5">
    <source>
        <dbReference type="ARBA" id="ARBA00023163"/>
    </source>
</evidence>
<dbReference type="InterPro" id="IPR048300">
    <property type="entry name" value="TACO1_YebC-like_2nd/3rd_dom"/>
</dbReference>
<evidence type="ECO:0000256" key="4">
    <source>
        <dbReference type="ARBA" id="ARBA00023125"/>
    </source>
</evidence>
<dbReference type="FunFam" id="3.30.70.980:FF:000002">
    <property type="entry name" value="Probable transcriptional regulatory protein YebC"/>
    <property type="match status" value="1"/>
</dbReference>
<dbReference type="InterPro" id="IPR026564">
    <property type="entry name" value="Transcrip_reg_TACO1-like_dom3"/>
</dbReference>
<keyword evidence="2 6" id="KW-0963">Cytoplasm</keyword>
<feature type="domain" description="TACO1/YebC-like second and third" evidence="7">
    <location>
        <begin position="82"/>
        <end position="236"/>
    </location>
</feature>
<keyword evidence="4 6" id="KW-0238">DNA-binding</keyword>
<dbReference type="GO" id="GO:0006355">
    <property type="term" value="P:regulation of DNA-templated transcription"/>
    <property type="evidence" value="ECO:0007669"/>
    <property type="project" value="UniProtKB-UniRule"/>
</dbReference>
<proteinExistence type="inferred from homology"/>